<accession>A0A8R7P2T1</accession>
<reference evidence="3" key="1">
    <citation type="journal article" date="2013" name="Nature">
        <title>Draft genome of the wheat A-genome progenitor Triticum urartu.</title>
        <authorList>
            <person name="Ling H.Q."/>
            <person name="Zhao S."/>
            <person name="Liu D."/>
            <person name="Wang J."/>
            <person name="Sun H."/>
            <person name="Zhang C."/>
            <person name="Fan H."/>
            <person name="Li D."/>
            <person name="Dong L."/>
            <person name="Tao Y."/>
            <person name="Gao C."/>
            <person name="Wu H."/>
            <person name="Li Y."/>
            <person name="Cui Y."/>
            <person name="Guo X."/>
            <person name="Zheng S."/>
            <person name="Wang B."/>
            <person name="Yu K."/>
            <person name="Liang Q."/>
            <person name="Yang W."/>
            <person name="Lou X."/>
            <person name="Chen J."/>
            <person name="Feng M."/>
            <person name="Jian J."/>
            <person name="Zhang X."/>
            <person name="Luo G."/>
            <person name="Jiang Y."/>
            <person name="Liu J."/>
            <person name="Wang Z."/>
            <person name="Sha Y."/>
            <person name="Zhang B."/>
            <person name="Wu H."/>
            <person name="Tang D."/>
            <person name="Shen Q."/>
            <person name="Xue P."/>
            <person name="Zou S."/>
            <person name="Wang X."/>
            <person name="Liu X."/>
            <person name="Wang F."/>
            <person name="Yang Y."/>
            <person name="An X."/>
            <person name="Dong Z."/>
            <person name="Zhang K."/>
            <person name="Zhang X."/>
            <person name="Luo M.C."/>
            <person name="Dvorak J."/>
            <person name="Tong Y."/>
            <person name="Wang J."/>
            <person name="Yang H."/>
            <person name="Li Z."/>
            <person name="Wang D."/>
            <person name="Zhang A."/>
            <person name="Wang J."/>
        </authorList>
    </citation>
    <scope>NUCLEOTIDE SEQUENCE</scope>
    <source>
        <strain evidence="3">cv. G1812</strain>
    </source>
</reference>
<evidence type="ECO:0000313" key="2">
    <source>
        <dbReference type="EnsemblPlants" id="TuG1812G0100003809.01.T07"/>
    </source>
</evidence>
<reference evidence="2" key="2">
    <citation type="submission" date="2018-03" db="EMBL/GenBank/DDBJ databases">
        <title>The Triticum urartu genome reveals the dynamic nature of wheat genome evolution.</title>
        <authorList>
            <person name="Ling H."/>
            <person name="Ma B."/>
            <person name="Shi X."/>
            <person name="Liu H."/>
            <person name="Dong L."/>
            <person name="Sun H."/>
            <person name="Cao Y."/>
            <person name="Gao Q."/>
            <person name="Zheng S."/>
            <person name="Li Y."/>
            <person name="Yu Y."/>
            <person name="Du H."/>
            <person name="Qi M."/>
            <person name="Li Y."/>
            <person name="Yu H."/>
            <person name="Cui Y."/>
            <person name="Wang N."/>
            <person name="Chen C."/>
            <person name="Wu H."/>
            <person name="Zhao Y."/>
            <person name="Zhang J."/>
            <person name="Li Y."/>
            <person name="Zhou W."/>
            <person name="Zhang B."/>
            <person name="Hu W."/>
            <person name="Eijk M."/>
            <person name="Tang J."/>
            <person name="Witsenboer H."/>
            <person name="Zhao S."/>
            <person name="Li Z."/>
            <person name="Zhang A."/>
            <person name="Wang D."/>
            <person name="Liang C."/>
        </authorList>
    </citation>
    <scope>NUCLEOTIDE SEQUENCE [LARGE SCALE GENOMIC DNA]</scope>
    <source>
        <strain evidence="2">cv. G1812</strain>
    </source>
</reference>
<organism evidence="2 3">
    <name type="scientific">Triticum urartu</name>
    <name type="common">Red wild einkorn</name>
    <name type="synonym">Crithodium urartu</name>
    <dbReference type="NCBI Taxonomy" id="4572"/>
    <lineage>
        <taxon>Eukaryota</taxon>
        <taxon>Viridiplantae</taxon>
        <taxon>Streptophyta</taxon>
        <taxon>Embryophyta</taxon>
        <taxon>Tracheophyta</taxon>
        <taxon>Spermatophyta</taxon>
        <taxon>Magnoliopsida</taxon>
        <taxon>Liliopsida</taxon>
        <taxon>Poales</taxon>
        <taxon>Poaceae</taxon>
        <taxon>BOP clade</taxon>
        <taxon>Pooideae</taxon>
        <taxon>Triticodae</taxon>
        <taxon>Triticeae</taxon>
        <taxon>Triticinae</taxon>
        <taxon>Triticum</taxon>
    </lineage>
</organism>
<protein>
    <submittedName>
        <fullName evidence="2">Uncharacterized protein</fullName>
    </submittedName>
</protein>
<evidence type="ECO:0000256" key="1">
    <source>
        <dbReference type="SAM" id="MobiDB-lite"/>
    </source>
</evidence>
<evidence type="ECO:0000313" key="3">
    <source>
        <dbReference type="Proteomes" id="UP000015106"/>
    </source>
</evidence>
<proteinExistence type="predicted"/>
<name>A0A8R7P2T1_TRIUA</name>
<dbReference type="Gramene" id="TuG1812G0100003809.01.T07">
    <property type="protein sequence ID" value="TuG1812G0100003809.01.T07"/>
    <property type="gene ID" value="TuG1812G0100003809.01"/>
</dbReference>
<dbReference type="AlphaFoldDB" id="A0A8R7P2T1"/>
<sequence length="156" mass="17087">MPAGSRCRAAMAASWSSPPWAARPFDDSLPRPRPGPLNPNLTNGSGSCNVKIRKQDMNHLAMNFLVTLGFIDATNSYYHWKCQTDLAVKSSAAGSFTWLASYVTGVVVSMWKESPLLRDAGADMLTVGDVMAVLDFREEVGNHHFLDQVKLCSPLK</sequence>
<reference evidence="2" key="3">
    <citation type="submission" date="2022-06" db="UniProtKB">
        <authorList>
            <consortium name="EnsemblPlants"/>
        </authorList>
    </citation>
    <scope>IDENTIFICATION</scope>
</reference>
<dbReference type="Proteomes" id="UP000015106">
    <property type="component" value="Chromosome 1"/>
</dbReference>
<keyword evidence="3" id="KW-1185">Reference proteome</keyword>
<feature type="region of interest" description="Disordered" evidence="1">
    <location>
        <begin position="24"/>
        <end position="44"/>
    </location>
</feature>
<dbReference type="EnsemblPlants" id="TuG1812G0100003809.01.T07">
    <property type="protein sequence ID" value="TuG1812G0100003809.01.T07"/>
    <property type="gene ID" value="TuG1812G0100003809.01"/>
</dbReference>